<comment type="similarity">
    <text evidence="17">In the C-terminal section; belongs to the FMN-dependent alpha-hydroxy acid dehydrogenase family.</text>
</comment>
<keyword evidence="5" id="KW-0813">Transport</keyword>
<comment type="subunit">
    <text evidence="4">Homotetramer.</text>
</comment>
<comment type="cofactor">
    <cofactor evidence="1">
        <name>FMN</name>
        <dbReference type="ChEBI" id="CHEBI:58210"/>
    </cofactor>
</comment>
<evidence type="ECO:0000256" key="6">
    <source>
        <dbReference type="ARBA" id="ARBA00022617"/>
    </source>
</evidence>
<keyword evidence="6" id="KW-0349">Heme</keyword>
<protein>
    <recommendedName>
        <fullName evidence="20">L-lactate dehydrogenase (cytochrome)</fullName>
        <ecNumber evidence="19">1.1.2.3</ecNumber>
    </recommendedName>
    <alternativeName>
        <fullName evidence="22">Cytochrome b2</fullName>
    </alternativeName>
    <alternativeName>
        <fullName evidence="21">Flavocytochrome b2</fullName>
    </alternativeName>
    <alternativeName>
        <fullName evidence="23">L-lactate ferricytochrome c oxidoreductase</fullName>
    </alternativeName>
</protein>
<proteinExistence type="inferred from homology"/>
<dbReference type="HOGENOM" id="CLU_020639_1_1_1"/>
<dbReference type="FunFam" id="3.20.20.70:FF:000062">
    <property type="entry name" value="Cytochrome b2, mitochondrial, putative"/>
    <property type="match status" value="1"/>
</dbReference>
<dbReference type="PROSITE" id="PS00557">
    <property type="entry name" value="FMN_HYDROXY_ACID_DH_1"/>
    <property type="match status" value="1"/>
</dbReference>
<reference evidence="26 27" key="1">
    <citation type="journal article" date="2004" name="Nature">
        <title>Genome evolution in yeasts.</title>
        <authorList>
            <consortium name="Genolevures"/>
            <person name="Dujon B."/>
            <person name="Sherman D."/>
            <person name="Fischer G."/>
            <person name="Durrens P."/>
            <person name="Casaregola S."/>
            <person name="Lafontaine I."/>
            <person name="de Montigny J."/>
            <person name="Marck C."/>
            <person name="Neuveglise C."/>
            <person name="Talla E."/>
            <person name="Goffard N."/>
            <person name="Frangeul L."/>
            <person name="Aigle M."/>
            <person name="Anthouard V."/>
            <person name="Babour A."/>
            <person name="Barbe V."/>
            <person name="Barnay S."/>
            <person name="Blanchin S."/>
            <person name="Beckerich J.M."/>
            <person name="Beyne E."/>
            <person name="Bleykasten C."/>
            <person name="Boisrame A."/>
            <person name="Boyer J."/>
            <person name="Cattolico L."/>
            <person name="Confanioleri F."/>
            <person name="de Daruvar A."/>
            <person name="Despons L."/>
            <person name="Fabre E."/>
            <person name="Fairhead C."/>
            <person name="Ferry-Dumazet H."/>
            <person name="Groppi A."/>
            <person name="Hantraye F."/>
            <person name="Hennequin C."/>
            <person name="Jauniaux N."/>
            <person name="Joyet P."/>
            <person name="Kachouri R."/>
            <person name="Kerrest A."/>
            <person name="Koszul R."/>
            <person name="Lemaire M."/>
            <person name="Lesur I."/>
            <person name="Ma L."/>
            <person name="Muller H."/>
            <person name="Nicaud J.M."/>
            <person name="Nikolski M."/>
            <person name="Oztas S."/>
            <person name="Ozier-Kalogeropoulos O."/>
            <person name="Pellenz S."/>
            <person name="Potier S."/>
            <person name="Richard G.F."/>
            <person name="Straub M.L."/>
            <person name="Suleau A."/>
            <person name="Swennene D."/>
            <person name="Tekaia F."/>
            <person name="Wesolowski-Louvel M."/>
            <person name="Westhof E."/>
            <person name="Wirth B."/>
            <person name="Zeniou-Meyer M."/>
            <person name="Zivanovic I."/>
            <person name="Bolotin-Fukuhara M."/>
            <person name="Thierry A."/>
            <person name="Bouchier C."/>
            <person name="Caudron B."/>
            <person name="Scarpelli C."/>
            <person name="Gaillardin C."/>
            <person name="Weissenbach J."/>
            <person name="Wincker P."/>
            <person name="Souciet J.L."/>
        </authorList>
    </citation>
    <scope>NUCLEOTIDE SEQUENCE [LARGE SCALE GENOMIC DNA]</scope>
    <source>
        <strain evidence="27">ATCC 8585 / CBS 2359 / DSM 70799 / NBRC 1267 / NRRL Y-1140 / WM37</strain>
    </source>
</reference>
<keyword evidence="10" id="KW-0479">Metal-binding</keyword>
<keyword evidence="14" id="KW-0408">Iron</keyword>
<comment type="similarity">
    <text evidence="18">In the N-terminal section; belongs to the cytochrome b5 family.</text>
</comment>
<dbReference type="PROSITE" id="PS00191">
    <property type="entry name" value="CYTOCHROME_B5_1"/>
    <property type="match status" value="1"/>
</dbReference>
<evidence type="ECO:0000256" key="23">
    <source>
        <dbReference type="ARBA" id="ARBA00078938"/>
    </source>
</evidence>
<dbReference type="GO" id="GO:0004460">
    <property type="term" value="F:L-lactate dehydrogenase (cytochrome) activity"/>
    <property type="evidence" value="ECO:0007669"/>
    <property type="project" value="UniProtKB-EC"/>
</dbReference>
<keyword evidence="15" id="KW-0496">Mitochondrion</keyword>
<dbReference type="Pfam" id="PF00173">
    <property type="entry name" value="Cyt-b5"/>
    <property type="match status" value="1"/>
</dbReference>
<dbReference type="FunFam" id="3.10.120.10:FF:000009">
    <property type="entry name" value="Cytochrome b2, mitochondrial, putative"/>
    <property type="match status" value="1"/>
</dbReference>
<accession>Q6CSA3</accession>
<evidence type="ECO:0000256" key="1">
    <source>
        <dbReference type="ARBA" id="ARBA00001917"/>
    </source>
</evidence>
<dbReference type="EMBL" id="CR382124">
    <property type="protein sequence ID" value="CAH00282.1"/>
    <property type="molecule type" value="Genomic_DNA"/>
</dbReference>
<dbReference type="InParanoid" id="Q6CSA3"/>
<dbReference type="Proteomes" id="UP000000598">
    <property type="component" value="Chromosome D"/>
</dbReference>
<dbReference type="InterPro" id="IPR001199">
    <property type="entry name" value="Cyt_B5-like_heme/steroid-bd"/>
</dbReference>
<name>Q6CSA3_KLULA</name>
<dbReference type="STRING" id="284590.Q6CSA3"/>
<evidence type="ECO:0000256" key="5">
    <source>
        <dbReference type="ARBA" id="ARBA00022448"/>
    </source>
</evidence>
<comment type="subcellular location">
    <subcellularLocation>
        <location evidence="3">Mitochondrion intermembrane space</location>
    </subcellularLocation>
</comment>
<evidence type="ECO:0000313" key="26">
    <source>
        <dbReference type="EMBL" id="CAH00282.1"/>
    </source>
</evidence>
<evidence type="ECO:0000256" key="18">
    <source>
        <dbReference type="ARBA" id="ARBA00061589"/>
    </source>
</evidence>
<evidence type="ECO:0000256" key="4">
    <source>
        <dbReference type="ARBA" id="ARBA00011881"/>
    </source>
</evidence>
<dbReference type="GO" id="GO:0005758">
    <property type="term" value="C:mitochondrial intermembrane space"/>
    <property type="evidence" value="ECO:0007669"/>
    <property type="project" value="UniProtKB-SubCell"/>
</dbReference>
<dbReference type="PANTHER" id="PTHR10578">
    <property type="entry name" value="S -2-HYDROXY-ACID OXIDASE-RELATED"/>
    <property type="match status" value="1"/>
</dbReference>
<evidence type="ECO:0000256" key="13">
    <source>
        <dbReference type="ARBA" id="ARBA00023002"/>
    </source>
</evidence>
<evidence type="ECO:0000256" key="21">
    <source>
        <dbReference type="ARBA" id="ARBA00075949"/>
    </source>
</evidence>
<evidence type="ECO:0000256" key="9">
    <source>
        <dbReference type="ARBA" id="ARBA00022660"/>
    </source>
</evidence>
<dbReference type="eggNOG" id="KOG0537">
    <property type="taxonomic scope" value="Eukaryota"/>
</dbReference>
<dbReference type="InterPro" id="IPR037396">
    <property type="entry name" value="FMN_HAD"/>
</dbReference>
<evidence type="ECO:0000256" key="10">
    <source>
        <dbReference type="ARBA" id="ARBA00022723"/>
    </source>
</evidence>
<dbReference type="SUPFAM" id="SSF51395">
    <property type="entry name" value="FMN-linked oxidoreductases"/>
    <property type="match status" value="1"/>
</dbReference>
<evidence type="ECO:0000256" key="19">
    <source>
        <dbReference type="ARBA" id="ARBA00066458"/>
    </source>
</evidence>
<dbReference type="PROSITE" id="PS51349">
    <property type="entry name" value="FMN_HYDROXY_ACID_DH_2"/>
    <property type="match status" value="1"/>
</dbReference>
<dbReference type="AlphaFoldDB" id="Q6CSA3"/>
<dbReference type="eggNOG" id="KOG0538">
    <property type="taxonomic scope" value="Eukaryota"/>
</dbReference>
<dbReference type="CDD" id="cd02922">
    <property type="entry name" value="FCB2_FMN"/>
    <property type="match status" value="1"/>
</dbReference>
<evidence type="ECO:0000259" key="24">
    <source>
        <dbReference type="PROSITE" id="PS50255"/>
    </source>
</evidence>
<evidence type="ECO:0000256" key="17">
    <source>
        <dbReference type="ARBA" id="ARBA00061137"/>
    </source>
</evidence>
<evidence type="ECO:0000256" key="2">
    <source>
        <dbReference type="ARBA" id="ARBA00001970"/>
    </source>
</evidence>
<dbReference type="InterPro" id="IPR013785">
    <property type="entry name" value="Aldolase_TIM"/>
</dbReference>
<comment type="catalytic activity">
    <reaction evidence="16">
        <text>(S)-lactate + 2 Fe(III)-[cytochrome c] = 2 Fe(II)-[cytochrome c] + pyruvate + 2 H(+)</text>
        <dbReference type="Rhea" id="RHEA:19909"/>
        <dbReference type="Rhea" id="RHEA-COMP:10350"/>
        <dbReference type="Rhea" id="RHEA-COMP:14399"/>
        <dbReference type="ChEBI" id="CHEBI:15361"/>
        <dbReference type="ChEBI" id="CHEBI:15378"/>
        <dbReference type="ChEBI" id="CHEBI:16651"/>
        <dbReference type="ChEBI" id="CHEBI:29033"/>
        <dbReference type="ChEBI" id="CHEBI:29034"/>
        <dbReference type="EC" id="1.1.2.3"/>
    </reaction>
    <physiologicalReaction direction="left-to-right" evidence="16">
        <dbReference type="Rhea" id="RHEA:19910"/>
    </physiologicalReaction>
</comment>
<feature type="domain" description="FMN hydroxy acid dehydrogenase" evidence="25">
    <location>
        <begin position="196"/>
        <end position="561"/>
    </location>
</feature>
<evidence type="ECO:0000256" key="22">
    <source>
        <dbReference type="ARBA" id="ARBA00078774"/>
    </source>
</evidence>
<evidence type="ECO:0000313" key="27">
    <source>
        <dbReference type="Proteomes" id="UP000000598"/>
    </source>
</evidence>
<keyword evidence="9" id="KW-0679">Respiratory chain</keyword>
<dbReference type="Gene3D" id="3.10.120.10">
    <property type="entry name" value="Cytochrome b5-like heme/steroid binding domain"/>
    <property type="match status" value="1"/>
</dbReference>
<dbReference type="EC" id="1.1.2.3" evidence="19"/>
<evidence type="ECO:0000256" key="16">
    <source>
        <dbReference type="ARBA" id="ARBA00052399"/>
    </source>
</evidence>
<evidence type="ECO:0000256" key="7">
    <source>
        <dbReference type="ARBA" id="ARBA00022630"/>
    </source>
</evidence>
<dbReference type="PROSITE" id="PS50255">
    <property type="entry name" value="CYTOCHROME_B5_2"/>
    <property type="match status" value="1"/>
</dbReference>
<comment type="cofactor">
    <cofactor evidence="2">
        <name>heme b</name>
        <dbReference type="ChEBI" id="CHEBI:60344"/>
    </cofactor>
</comment>
<dbReference type="InterPro" id="IPR036400">
    <property type="entry name" value="Cyt_B5-like_heme/steroid_sf"/>
</dbReference>
<dbReference type="SMART" id="SM01117">
    <property type="entry name" value="Cyt-b5"/>
    <property type="match status" value="1"/>
</dbReference>
<dbReference type="Gene3D" id="3.20.20.70">
    <property type="entry name" value="Aldolase class I"/>
    <property type="match status" value="1"/>
</dbReference>
<evidence type="ECO:0000256" key="12">
    <source>
        <dbReference type="ARBA" id="ARBA00022982"/>
    </source>
</evidence>
<dbReference type="KEGG" id="kla:KLLA0_D02640g"/>
<dbReference type="InterPro" id="IPR018506">
    <property type="entry name" value="Cyt_B5_heme-BS"/>
</dbReference>
<dbReference type="GO" id="GO:0046872">
    <property type="term" value="F:metal ion binding"/>
    <property type="evidence" value="ECO:0007669"/>
    <property type="project" value="UniProtKB-KW"/>
</dbReference>
<evidence type="ECO:0000256" key="8">
    <source>
        <dbReference type="ARBA" id="ARBA00022643"/>
    </source>
</evidence>
<evidence type="ECO:0000256" key="11">
    <source>
        <dbReference type="ARBA" id="ARBA00022946"/>
    </source>
</evidence>
<evidence type="ECO:0000256" key="15">
    <source>
        <dbReference type="ARBA" id="ARBA00023128"/>
    </source>
</evidence>
<organism evidence="26 27">
    <name type="scientific">Kluyveromyces lactis (strain ATCC 8585 / CBS 2359 / DSM 70799 / NBRC 1267 / NRRL Y-1140 / WM37)</name>
    <name type="common">Yeast</name>
    <name type="synonym">Candida sphaerica</name>
    <dbReference type="NCBI Taxonomy" id="284590"/>
    <lineage>
        <taxon>Eukaryota</taxon>
        <taxon>Fungi</taxon>
        <taxon>Dikarya</taxon>
        <taxon>Ascomycota</taxon>
        <taxon>Saccharomycotina</taxon>
        <taxon>Saccharomycetes</taxon>
        <taxon>Saccharomycetales</taxon>
        <taxon>Saccharomycetaceae</taxon>
        <taxon>Kluyveromyces</taxon>
    </lineage>
</organism>
<dbReference type="SUPFAM" id="SSF55856">
    <property type="entry name" value="Cytochrome b5-like heme/steroid binding domain"/>
    <property type="match status" value="1"/>
</dbReference>
<dbReference type="InterPro" id="IPR000262">
    <property type="entry name" value="FMN-dep_DH"/>
</dbReference>
<dbReference type="GO" id="GO:0006089">
    <property type="term" value="P:lactate metabolic process"/>
    <property type="evidence" value="ECO:0007669"/>
    <property type="project" value="TreeGrafter"/>
</dbReference>
<keyword evidence="7" id="KW-0285">Flavoprotein</keyword>
<dbReference type="GO" id="GO:0020037">
    <property type="term" value="F:heme binding"/>
    <property type="evidence" value="ECO:0007669"/>
    <property type="project" value="InterPro"/>
</dbReference>
<keyword evidence="11" id="KW-0809">Transit peptide</keyword>
<dbReference type="OMA" id="RIWFRPK"/>
<dbReference type="InterPro" id="IPR008259">
    <property type="entry name" value="FMN_hydac_DH_AS"/>
</dbReference>
<keyword evidence="8" id="KW-0288">FMN</keyword>
<dbReference type="PANTHER" id="PTHR10578:SF148">
    <property type="entry name" value="L-LACTATE DEHYDROGENASE (CYTOCHROME)"/>
    <property type="match status" value="1"/>
</dbReference>
<keyword evidence="27" id="KW-1185">Reference proteome</keyword>
<gene>
    <name evidence="26" type="ORF">KLLA0_D02640g</name>
</gene>
<keyword evidence="12" id="KW-0249">Electron transport</keyword>
<evidence type="ECO:0000256" key="3">
    <source>
        <dbReference type="ARBA" id="ARBA00004569"/>
    </source>
</evidence>
<dbReference type="Pfam" id="PF01070">
    <property type="entry name" value="FMN_dh"/>
    <property type="match status" value="1"/>
</dbReference>
<keyword evidence="13" id="KW-0560">Oxidoreductase</keyword>
<dbReference type="PaxDb" id="284590-Q6CSA3"/>
<dbReference type="FunCoup" id="Q6CSA3">
    <property type="interactions" value="370"/>
</dbReference>
<evidence type="ECO:0000259" key="25">
    <source>
        <dbReference type="PROSITE" id="PS51349"/>
    </source>
</evidence>
<evidence type="ECO:0000256" key="20">
    <source>
        <dbReference type="ARBA" id="ARBA00068515"/>
    </source>
</evidence>
<feature type="domain" description="Cytochrome b5 heme-binding" evidence="24">
    <location>
        <begin position="87"/>
        <end position="164"/>
    </location>
</feature>
<dbReference type="InterPro" id="IPR037458">
    <property type="entry name" value="L-MDH/L-LDH_FMN-bd"/>
</dbReference>
<evidence type="ECO:0000256" key="14">
    <source>
        <dbReference type="ARBA" id="ARBA00023004"/>
    </source>
</evidence>
<sequence>MRSAVRVFGKNRVSGLRFASTSSKSPIHKSSATLRFGRSAKSGYSAFSFGKKVITGGAFLVAGSVGIALISQFNDSVENGAKVDMTKPKVSPTEVAKHSSPKDCWVVIEGYVYNLTDFISAHPGGPAIIENNAGKDVTKIFAPIHAPDVIEKYIAPENRIGPLDGTMPDDLVCAALTPGETPEDVARKEQLRQSLPDIDSLVNIYDFEFLASQILTKQAWSYYSSAADDEVTHRENHAAYHRIFFKPRILVNVKEVDTSTTMLGEKVGVPFYVSATALCKLGNPKEGEKDIARGCGESDVKPVQMISTLASCSLQEIVEAAPSKEQIQWFQLYVNSDRKITEDLIKNVEKLGLKAIFVTVDAPSLGNREKDAKVKFTNSNGAKAMEKSKVKESKGASRALSSFIDPALNWDDIIEFKKKTKLPIVIKGVQCVEDVLKAAEIGVAGVVLSNHGGRQLDFSRAPIEVLAETMPVLREKKLDDKIEIFIDGGVRRGTDILKALCLGAKGVGLGRPFLYSNSCYGKEGVKKAIELLKDELEMSMRLLGVTSIDQLSEKYLDLSTIHGRTVNVPRDNLYREVYVPHEPTQFLEE</sequence>